<sequence length="112" mass="12469">MDMGGIGSASMDLAASAKDAKIQREPLGSEQVGEYHCDKYRVQTAWEGHTYISVEWDAKELDGFPVKQADEKGGWSKEYQNVKLGPQDPSLFEIPSDYKKIDLGLGGLFKQR</sequence>
<evidence type="ECO:0000259" key="1">
    <source>
        <dbReference type="Pfam" id="PF14371"/>
    </source>
</evidence>
<gene>
    <name evidence="2" type="ORF">SBA1_750012</name>
</gene>
<dbReference type="OrthoDB" id="5098at2"/>
<reference evidence="3" key="1">
    <citation type="submission" date="2018-02" db="EMBL/GenBank/DDBJ databases">
        <authorList>
            <person name="Hausmann B."/>
        </authorList>
    </citation>
    <scope>NUCLEOTIDE SEQUENCE [LARGE SCALE GENOMIC DNA]</scope>
    <source>
        <strain evidence="3">Peat soil MAG SbA1</strain>
    </source>
</reference>
<evidence type="ECO:0000313" key="3">
    <source>
        <dbReference type="Proteomes" id="UP000238701"/>
    </source>
</evidence>
<organism evidence="2 3">
    <name type="scientific">Candidatus Sulfotelmatobacter kueseliae</name>
    <dbReference type="NCBI Taxonomy" id="2042962"/>
    <lineage>
        <taxon>Bacteria</taxon>
        <taxon>Pseudomonadati</taxon>
        <taxon>Acidobacteriota</taxon>
        <taxon>Terriglobia</taxon>
        <taxon>Terriglobales</taxon>
        <taxon>Candidatus Korobacteraceae</taxon>
        <taxon>Candidatus Sulfotelmatobacter</taxon>
    </lineage>
</organism>
<feature type="domain" description="DUF4412" evidence="1">
    <location>
        <begin position="53"/>
        <end position="98"/>
    </location>
</feature>
<dbReference type="Proteomes" id="UP000238701">
    <property type="component" value="Unassembled WGS sequence"/>
</dbReference>
<dbReference type="Pfam" id="PF14371">
    <property type="entry name" value="DUF4412"/>
    <property type="match status" value="1"/>
</dbReference>
<evidence type="ECO:0000313" key="2">
    <source>
        <dbReference type="EMBL" id="SPF47553.1"/>
    </source>
</evidence>
<dbReference type="AlphaFoldDB" id="A0A2U3L6N1"/>
<dbReference type="InterPro" id="IPR025524">
    <property type="entry name" value="DUF4412"/>
</dbReference>
<accession>A0A2U3L6N1</accession>
<protein>
    <recommendedName>
        <fullName evidence="1">DUF4412 domain-containing protein</fullName>
    </recommendedName>
</protein>
<dbReference type="EMBL" id="OMOD01000172">
    <property type="protein sequence ID" value="SPF47553.1"/>
    <property type="molecule type" value="Genomic_DNA"/>
</dbReference>
<name>A0A2U3L6N1_9BACT</name>
<proteinExistence type="predicted"/>